<name>A0A810QEC2_9FIRM</name>
<accession>A0A810QEC2</accession>
<sequence>MSENHPSKPIRKAGPTTGELVLDRGLALHLLDQMDVIRRKHSGSLPPPCDYYMRSMEAVIARAADYESRNEWTDALKVDEQSRYFRDLQLVETCSNF</sequence>
<dbReference type="Proteomes" id="UP000679848">
    <property type="component" value="Chromosome"/>
</dbReference>
<organism evidence="1 2">
    <name type="scientific">Pusillibacter faecalis</name>
    <dbReference type="NCBI Taxonomy" id="2714358"/>
    <lineage>
        <taxon>Bacteria</taxon>
        <taxon>Bacillati</taxon>
        <taxon>Bacillota</taxon>
        <taxon>Clostridia</taxon>
        <taxon>Eubacteriales</taxon>
        <taxon>Oscillospiraceae</taxon>
        <taxon>Pusillibacter</taxon>
    </lineage>
</organism>
<dbReference type="RefSeq" id="WP_145984968.1">
    <property type="nucleotide sequence ID" value="NZ_AP023420.1"/>
</dbReference>
<proteinExistence type="predicted"/>
<keyword evidence="2" id="KW-1185">Reference proteome</keyword>
<gene>
    <name evidence="1" type="ORF">MM59RIKEN_22640</name>
</gene>
<protein>
    <submittedName>
        <fullName evidence="1">Uncharacterized protein</fullName>
    </submittedName>
</protein>
<evidence type="ECO:0000313" key="2">
    <source>
        <dbReference type="Proteomes" id="UP000679848"/>
    </source>
</evidence>
<dbReference type="EMBL" id="AP023420">
    <property type="protein sequence ID" value="BCK84945.1"/>
    <property type="molecule type" value="Genomic_DNA"/>
</dbReference>
<evidence type="ECO:0000313" key="1">
    <source>
        <dbReference type="EMBL" id="BCK84945.1"/>
    </source>
</evidence>
<dbReference type="AlphaFoldDB" id="A0A810QEC2"/>
<dbReference type="KEGG" id="pfaa:MM59RIKEN_22640"/>
<reference evidence="1" key="1">
    <citation type="submission" date="2020-09" db="EMBL/GenBank/DDBJ databases">
        <title>New species isolated from human feces.</title>
        <authorList>
            <person name="Kitahara M."/>
            <person name="Shigeno Y."/>
            <person name="Shime M."/>
            <person name="Matsumoto Y."/>
            <person name="Nakamura S."/>
            <person name="Motooka D."/>
            <person name="Fukuoka S."/>
            <person name="Nishikawa H."/>
            <person name="Benno Y."/>
        </authorList>
    </citation>
    <scope>NUCLEOTIDE SEQUENCE</scope>
    <source>
        <strain evidence="1">MM59</strain>
    </source>
</reference>